<keyword evidence="1" id="KW-0347">Helicase</keyword>
<dbReference type="EMBL" id="ASPP01035516">
    <property type="protein sequence ID" value="ETO02547.1"/>
    <property type="molecule type" value="Genomic_DNA"/>
</dbReference>
<feature type="non-terminal residue" evidence="1">
    <location>
        <position position="1"/>
    </location>
</feature>
<protein>
    <submittedName>
        <fullName evidence="1">Helicase conserved domain containing protein</fullName>
    </submittedName>
</protein>
<proteinExistence type="predicted"/>
<accession>X6LN23</accession>
<dbReference type="AlphaFoldDB" id="X6LN23"/>
<keyword evidence="1" id="KW-0547">Nucleotide-binding</keyword>
<evidence type="ECO:0000313" key="2">
    <source>
        <dbReference type="Proteomes" id="UP000023152"/>
    </source>
</evidence>
<dbReference type="OrthoDB" id="2386367at2759"/>
<keyword evidence="1" id="KW-0378">Hydrolase</keyword>
<keyword evidence="1" id="KW-0067">ATP-binding</keyword>
<comment type="caution">
    <text evidence="1">The sequence shown here is derived from an EMBL/GenBank/DDBJ whole genome shotgun (WGS) entry which is preliminary data.</text>
</comment>
<evidence type="ECO:0000313" key="1">
    <source>
        <dbReference type="EMBL" id="ETO02547.1"/>
    </source>
</evidence>
<dbReference type="Proteomes" id="UP000023152">
    <property type="component" value="Unassembled WGS sequence"/>
</dbReference>
<dbReference type="GO" id="GO:0004386">
    <property type="term" value="F:helicase activity"/>
    <property type="evidence" value="ECO:0007669"/>
    <property type="project" value="UniProtKB-KW"/>
</dbReference>
<feature type="non-terminal residue" evidence="1">
    <location>
        <position position="214"/>
    </location>
</feature>
<name>X6LN23_RETFI</name>
<gene>
    <name evidence="1" type="ORF">RFI_34881</name>
</gene>
<reference evidence="1 2" key="1">
    <citation type="journal article" date="2013" name="Curr. Biol.">
        <title>The Genome of the Foraminiferan Reticulomyxa filosa.</title>
        <authorList>
            <person name="Glockner G."/>
            <person name="Hulsmann N."/>
            <person name="Schleicher M."/>
            <person name="Noegel A.A."/>
            <person name="Eichinger L."/>
            <person name="Gallinger C."/>
            <person name="Pawlowski J."/>
            <person name="Sierra R."/>
            <person name="Euteneuer U."/>
            <person name="Pillet L."/>
            <person name="Moustafa A."/>
            <person name="Platzer M."/>
            <person name="Groth M."/>
            <person name="Szafranski K."/>
            <person name="Schliwa M."/>
        </authorList>
    </citation>
    <scope>NUCLEOTIDE SEQUENCE [LARGE SCALE GENOMIC DNA]</scope>
</reference>
<keyword evidence="2" id="KW-1185">Reference proteome</keyword>
<organism evidence="1 2">
    <name type="scientific">Reticulomyxa filosa</name>
    <dbReference type="NCBI Taxonomy" id="46433"/>
    <lineage>
        <taxon>Eukaryota</taxon>
        <taxon>Sar</taxon>
        <taxon>Rhizaria</taxon>
        <taxon>Retaria</taxon>
        <taxon>Foraminifera</taxon>
        <taxon>Monothalamids</taxon>
        <taxon>Reticulomyxidae</taxon>
        <taxon>Reticulomyxa</taxon>
    </lineage>
</organism>
<sequence>PEVDVANGIGVIQALQNCKSVKPVVLISYTALGNRMNCVKDLARTLVSIIQDIENHIRTFSYVFIKVPEDQKEFMSGYMETAYNSIKNEGDEGFKAILADIVKKTRNGVTVPNLLKDSPHILLEELSNIRDFIQEPGDVFKPFASKSSKGAVQIQVQKHKENIWLAYQNGDYSVAKIKVDELTDLNNGENAKSMFNERIASPHLSKNDVLAYQK</sequence>